<keyword evidence="1" id="KW-1133">Transmembrane helix</keyword>
<proteinExistence type="predicted"/>
<feature type="transmembrane region" description="Helical" evidence="1">
    <location>
        <begin position="20"/>
        <end position="42"/>
    </location>
</feature>
<dbReference type="VEuPathDB" id="FungiDB:I302_02158"/>
<dbReference type="RefSeq" id="XP_019048387.1">
    <property type="nucleotide sequence ID" value="XM_019188825.1"/>
</dbReference>
<accession>A0A1B9G8G2</accession>
<reference evidence="3" key="2">
    <citation type="submission" date="2013-07" db="EMBL/GenBank/DDBJ databases">
        <authorList>
            <consortium name="The Broad Institute Genome Sequencing Platform"/>
            <person name="Cuomo C."/>
            <person name="Litvintseva A."/>
            <person name="Chen Y."/>
            <person name="Heitman J."/>
            <person name="Sun S."/>
            <person name="Springer D."/>
            <person name="Dromer F."/>
            <person name="Young S.K."/>
            <person name="Zeng Q."/>
            <person name="Gargeya S."/>
            <person name="Fitzgerald M."/>
            <person name="Abouelleil A."/>
            <person name="Alvarado L."/>
            <person name="Berlin A.M."/>
            <person name="Chapman S.B."/>
            <person name="Dewar J."/>
            <person name="Goldberg J."/>
            <person name="Griggs A."/>
            <person name="Gujja S."/>
            <person name="Hansen M."/>
            <person name="Howarth C."/>
            <person name="Imamovic A."/>
            <person name="Larimer J."/>
            <person name="McCowan C."/>
            <person name="Murphy C."/>
            <person name="Pearson M."/>
            <person name="Priest M."/>
            <person name="Roberts A."/>
            <person name="Saif S."/>
            <person name="Shea T."/>
            <person name="Sykes S."/>
            <person name="Wortman J."/>
            <person name="Nusbaum C."/>
            <person name="Birren B."/>
        </authorList>
    </citation>
    <scope>NUCLEOTIDE SEQUENCE</scope>
    <source>
        <strain evidence="3">CBS 10118</strain>
    </source>
</reference>
<dbReference type="InterPro" id="IPR009571">
    <property type="entry name" value="SUR7/Rim9-like_fungi"/>
</dbReference>
<sequence length="266" mass="29859">MTHHSRSSSSSTKRHQNSPINHIICILLTLTSTLFLFLVILYNVPFSPNDTGKLGDRLWLVRLIDQSREYGFGVWGWCSWSDSGSASTAFQGAGGSDGVCTRKSFWKVPDSAERGDGVLGLDLPSEISESLSISTFFLTFVLVISTLFLIDLLLTLHFHSPTQPPANHKIYWFPPKKMEYRTWLAYCLRNFWLRVILMIFITAWGLPVLIIAGIGVGKMERDQRVEVKMGSGWTMALVAITNLILVQITIPLGGLWNDSKRSGKKH</sequence>
<keyword evidence="1" id="KW-0472">Membrane</keyword>
<reference evidence="2" key="3">
    <citation type="submission" date="2014-01" db="EMBL/GenBank/DDBJ databases">
        <title>Evolution of pathogenesis and genome organization in the Tremellales.</title>
        <authorList>
            <person name="Cuomo C."/>
            <person name="Litvintseva A."/>
            <person name="Heitman J."/>
            <person name="Chen Y."/>
            <person name="Sun S."/>
            <person name="Springer D."/>
            <person name="Dromer F."/>
            <person name="Young S."/>
            <person name="Zeng Q."/>
            <person name="Chapman S."/>
            <person name="Gujja S."/>
            <person name="Saif S."/>
            <person name="Birren B."/>
        </authorList>
    </citation>
    <scope>NUCLEOTIDE SEQUENCE</scope>
    <source>
        <strain evidence="2">CBS 10118</strain>
    </source>
</reference>
<dbReference type="EMBL" id="KI894019">
    <property type="protein sequence ID" value="OCF27317.1"/>
    <property type="molecule type" value="Genomic_DNA"/>
</dbReference>
<dbReference type="Proteomes" id="UP000092730">
    <property type="component" value="Chromosome 2"/>
</dbReference>
<dbReference type="Pfam" id="PF06687">
    <property type="entry name" value="SUR7"/>
    <property type="match status" value="1"/>
</dbReference>
<feature type="transmembrane region" description="Helical" evidence="1">
    <location>
        <begin position="191"/>
        <end position="216"/>
    </location>
</feature>
<reference evidence="3" key="4">
    <citation type="submission" date="2024-02" db="EMBL/GenBank/DDBJ databases">
        <title>Comparative genomics of Cryptococcus and Kwoniella reveals pathogenesis evolution and contrasting modes of karyotype evolution via chromosome fusion or intercentromeric recombination.</title>
        <authorList>
            <person name="Coelho M.A."/>
            <person name="David-Palma M."/>
            <person name="Shea T."/>
            <person name="Bowers K."/>
            <person name="McGinley-Smith S."/>
            <person name="Mohammad A.W."/>
            <person name="Gnirke A."/>
            <person name="Yurkov A.M."/>
            <person name="Nowrousian M."/>
            <person name="Sun S."/>
            <person name="Cuomo C.A."/>
            <person name="Heitman J."/>
        </authorList>
    </citation>
    <scope>NUCLEOTIDE SEQUENCE</scope>
    <source>
        <strain evidence="3">CBS 10118</strain>
    </source>
</reference>
<evidence type="ECO:0000313" key="3">
    <source>
        <dbReference type="EMBL" id="WVW81464.1"/>
    </source>
</evidence>
<dbReference type="GO" id="GO:0005886">
    <property type="term" value="C:plasma membrane"/>
    <property type="evidence" value="ECO:0007669"/>
    <property type="project" value="InterPro"/>
</dbReference>
<dbReference type="OrthoDB" id="2576593at2759"/>
<feature type="transmembrane region" description="Helical" evidence="1">
    <location>
        <begin position="236"/>
        <end position="256"/>
    </location>
</feature>
<dbReference type="KEGG" id="kbi:30206557"/>
<reference evidence="2" key="1">
    <citation type="submission" date="2013-07" db="EMBL/GenBank/DDBJ databases">
        <title>The Genome Sequence of Cryptococcus bestiolae CBS10118.</title>
        <authorList>
            <consortium name="The Broad Institute Genome Sequencing Platform"/>
            <person name="Cuomo C."/>
            <person name="Litvintseva A."/>
            <person name="Chen Y."/>
            <person name="Heitman J."/>
            <person name="Sun S."/>
            <person name="Springer D."/>
            <person name="Dromer F."/>
            <person name="Young S.K."/>
            <person name="Zeng Q."/>
            <person name="Gargeya S."/>
            <person name="Fitzgerald M."/>
            <person name="Abouelleil A."/>
            <person name="Alvarado L."/>
            <person name="Berlin A.M."/>
            <person name="Chapman S.B."/>
            <person name="Dewar J."/>
            <person name="Goldberg J."/>
            <person name="Griggs A."/>
            <person name="Gujja S."/>
            <person name="Hansen M."/>
            <person name="Howarth C."/>
            <person name="Imamovic A."/>
            <person name="Larimer J."/>
            <person name="McCowan C."/>
            <person name="Murphy C."/>
            <person name="Pearson M."/>
            <person name="Priest M."/>
            <person name="Roberts A."/>
            <person name="Saif S."/>
            <person name="Shea T."/>
            <person name="Sykes S."/>
            <person name="Wortman J."/>
            <person name="Nusbaum C."/>
            <person name="Birren B."/>
        </authorList>
    </citation>
    <scope>NUCLEOTIDE SEQUENCE [LARGE SCALE GENOMIC DNA]</scope>
    <source>
        <strain evidence="2">CBS 10118</strain>
    </source>
</reference>
<protein>
    <submittedName>
        <fullName evidence="2">Uncharacterized protein</fullName>
    </submittedName>
</protein>
<dbReference type="AlphaFoldDB" id="A0A1B9G8G2"/>
<organism evidence="2">
    <name type="scientific">Kwoniella bestiolae CBS 10118</name>
    <dbReference type="NCBI Taxonomy" id="1296100"/>
    <lineage>
        <taxon>Eukaryota</taxon>
        <taxon>Fungi</taxon>
        <taxon>Dikarya</taxon>
        <taxon>Basidiomycota</taxon>
        <taxon>Agaricomycotina</taxon>
        <taxon>Tremellomycetes</taxon>
        <taxon>Tremellales</taxon>
        <taxon>Cryptococcaceae</taxon>
        <taxon>Kwoniella</taxon>
    </lineage>
</organism>
<keyword evidence="4" id="KW-1185">Reference proteome</keyword>
<feature type="transmembrane region" description="Helical" evidence="1">
    <location>
        <begin position="131"/>
        <end position="154"/>
    </location>
</feature>
<evidence type="ECO:0000256" key="1">
    <source>
        <dbReference type="SAM" id="Phobius"/>
    </source>
</evidence>
<evidence type="ECO:0000313" key="4">
    <source>
        <dbReference type="Proteomes" id="UP000092730"/>
    </source>
</evidence>
<name>A0A1B9G8G2_9TREE</name>
<dbReference type="EMBL" id="CP144542">
    <property type="protein sequence ID" value="WVW81464.1"/>
    <property type="molecule type" value="Genomic_DNA"/>
</dbReference>
<gene>
    <name evidence="2" type="ORF">I302_02158</name>
    <name evidence="3" type="ORF">I302_103458</name>
</gene>
<dbReference type="GeneID" id="30206557"/>
<evidence type="ECO:0000313" key="2">
    <source>
        <dbReference type="EMBL" id="OCF27317.1"/>
    </source>
</evidence>
<keyword evidence="1" id="KW-0812">Transmembrane</keyword>